<keyword evidence="18" id="KW-1185">Reference proteome</keyword>
<dbReference type="Gene3D" id="3.40.50.20">
    <property type="match status" value="1"/>
</dbReference>
<keyword evidence="7 14" id="KW-0460">Magnesium</keyword>
<evidence type="ECO:0000256" key="11">
    <source>
        <dbReference type="ARBA" id="ARBA00023316"/>
    </source>
</evidence>
<dbReference type="InterPro" id="IPR016185">
    <property type="entry name" value="PreATP-grasp_dom_sf"/>
</dbReference>
<feature type="binding site" evidence="14">
    <location>
        <position position="319"/>
    </location>
    <ligand>
        <name>Mg(2+)</name>
        <dbReference type="ChEBI" id="CHEBI:18420"/>
        <label>1</label>
    </ligand>
</feature>
<comment type="caution">
    <text evidence="17">The sequence shown here is derived from an EMBL/GenBank/DDBJ whole genome shotgun (WGS) entry which is preliminary data.</text>
</comment>
<evidence type="ECO:0000256" key="4">
    <source>
        <dbReference type="ARBA" id="ARBA00022723"/>
    </source>
</evidence>
<dbReference type="Gene3D" id="3.30.1490.20">
    <property type="entry name" value="ATP-grasp fold, A domain"/>
    <property type="match status" value="1"/>
</dbReference>
<dbReference type="InterPro" id="IPR011095">
    <property type="entry name" value="Dala_Dala_lig_C"/>
</dbReference>
<dbReference type="PROSITE" id="PS00844">
    <property type="entry name" value="DALA_DALA_LIGASE_2"/>
    <property type="match status" value="1"/>
</dbReference>
<dbReference type="EC" id="6.3.2.4" evidence="12"/>
<accession>A0A9X8Y807</accession>
<dbReference type="EMBL" id="SLUK01000007">
    <property type="protein sequence ID" value="TCL43039.1"/>
    <property type="molecule type" value="Genomic_DNA"/>
</dbReference>
<dbReference type="FunFam" id="3.30.470.20:FF:000008">
    <property type="entry name" value="D-alanine--D-alanine ligase"/>
    <property type="match status" value="1"/>
</dbReference>
<dbReference type="RefSeq" id="WP_079699982.1">
    <property type="nucleotide sequence ID" value="NZ_SLUK01000007.1"/>
</dbReference>
<comment type="function">
    <text evidence="12">Cell wall formation.</text>
</comment>
<dbReference type="InterPro" id="IPR011761">
    <property type="entry name" value="ATP-grasp"/>
</dbReference>
<keyword evidence="4 14" id="KW-0479">Metal-binding</keyword>
<feature type="binding site" evidence="14">
    <location>
        <position position="321"/>
    </location>
    <ligand>
        <name>Mg(2+)</name>
        <dbReference type="ChEBI" id="CHEBI:18420"/>
        <label>2</label>
    </ligand>
</feature>
<keyword evidence="11 12" id="KW-0961">Cell wall biogenesis/degradation</keyword>
<keyword evidence="10 14" id="KW-0464">Manganese</keyword>
<evidence type="ECO:0000256" key="2">
    <source>
        <dbReference type="ARBA" id="ARBA00010871"/>
    </source>
</evidence>
<evidence type="ECO:0000256" key="12">
    <source>
        <dbReference type="HAMAP-Rule" id="MF_00047"/>
    </source>
</evidence>
<keyword evidence="9 12" id="KW-0573">Peptidoglycan synthesis</keyword>
<feature type="active site" evidence="13">
    <location>
        <position position="192"/>
    </location>
</feature>
<evidence type="ECO:0000256" key="14">
    <source>
        <dbReference type="PIRSR" id="PIRSR039102-3"/>
    </source>
</evidence>
<dbReference type="PANTHER" id="PTHR23132:SF25">
    <property type="entry name" value="D-ALANINE--D-ALANINE LIGASE A"/>
    <property type="match status" value="1"/>
</dbReference>
<organism evidence="17 18">
    <name type="scientific">Harryflintia acetispora</name>
    <dbReference type="NCBI Taxonomy" id="1849041"/>
    <lineage>
        <taxon>Bacteria</taxon>
        <taxon>Bacillati</taxon>
        <taxon>Bacillota</taxon>
        <taxon>Clostridia</taxon>
        <taxon>Eubacteriales</taxon>
        <taxon>Oscillospiraceae</taxon>
        <taxon>Harryflintia</taxon>
    </lineage>
</organism>
<feature type="binding site" evidence="14">
    <location>
        <position position="305"/>
    </location>
    <ligand>
        <name>Mg(2+)</name>
        <dbReference type="ChEBI" id="CHEBI:18420"/>
        <label>1</label>
    </ligand>
</feature>
<evidence type="ECO:0000256" key="8">
    <source>
        <dbReference type="ARBA" id="ARBA00022960"/>
    </source>
</evidence>
<dbReference type="GO" id="GO:0071555">
    <property type="term" value="P:cell wall organization"/>
    <property type="evidence" value="ECO:0007669"/>
    <property type="project" value="UniProtKB-KW"/>
</dbReference>
<dbReference type="OrthoDB" id="9813261at2"/>
<reference evidence="17 18" key="1">
    <citation type="submission" date="2019-03" db="EMBL/GenBank/DDBJ databases">
        <title>Genomic Encyclopedia of Type Strains, Phase IV (KMG-IV): sequencing the most valuable type-strain genomes for metagenomic binning, comparative biology and taxonomic classification.</title>
        <authorList>
            <person name="Goeker M."/>
        </authorList>
    </citation>
    <scope>NUCLEOTIDE SEQUENCE [LARGE SCALE GENOMIC DNA]</scope>
    <source>
        <strain evidence="17 18">DSM 100433</strain>
    </source>
</reference>
<evidence type="ECO:0000256" key="6">
    <source>
        <dbReference type="ARBA" id="ARBA00022840"/>
    </source>
</evidence>
<name>A0A9X8Y807_9FIRM</name>
<feature type="domain" description="ATP-grasp" evidence="16">
    <location>
        <begin position="143"/>
        <end position="352"/>
    </location>
</feature>
<dbReference type="Pfam" id="PF01820">
    <property type="entry name" value="Dala_Dala_lig_N"/>
    <property type="match status" value="1"/>
</dbReference>
<dbReference type="InterPro" id="IPR013815">
    <property type="entry name" value="ATP_grasp_subdomain_1"/>
</dbReference>
<dbReference type="PROSITE" id="PS00843">
    <property type="entry name" value="DALA_DALA_LIGASE_1"/>
    <property type="match status" value="1"/>
</dbReference>
<comment type="cofactor">
    <cofactor evidence="14">
        <name>Mg(2+)</name>
        <dbReference type="ChEBI" id="CHEBI:18420"/>
    </cofactor>
    <cofactor evidence="14">
        <name>Mn(2+)</name>
        <dbReference type="ChEBI" id="CHEBI:29035"/>
    </cofactor>
    <text evidence="14">Binds 2 magnesium or manganese ions per subunit.</text>
</comment>
<sequence>MEKLSLCVLFGGCSSEYEVSLMSVTSILNNLDREKYDIYMVGITRDGRWLLYEGEISNIRPDRWNDRRYVTPAILSPDRADHGLLVLREGGVQRIRLDVIFPVLHGKNGEDGTVQGLFELCGVPYVGCGVLASAVCMDKDVAYSVLTQRGIPSARSICVREEELTHPEMVARKLREAALSYPVFVKPANAGSSVGISKVHGEGELLPALQLALREDGRGKAIVQEFLDGIEVECAVLGNGDPVASADVGEIEPLRELYDYEGKYCDDTTALHIPARLPPAKAQEVREIAVRAFRAMNCQGLARVDFFVLHKDGRVVLNELNTLPGFTDISMYPKLFCHGGMGYGELLDRLIELALGR</sequence>
<protein>
    <recommendedName>
        <fullName evidence="12">D-alanine--D-alanine ligase</fullName>
        <ecNumber evidence="12">6.3.2.4</ecNumber>
    </recommendedName>
    <alternativeName>
        <fullName evidence="12">D-Ala-D-Ala ligase</fullName>
    </alternativeName>
    <alternativeName>
        <fullName evidence="12">D-alanylalanine synthetase</fullName>
    </alternativeName>
</protein>
<dbReference type="SUPFAM" id="SSF56059">
    <property type="entry name" value="Glutathione synthetase ATP-binding domain-like"/>
    <property type="match status" value="1"/>
</dbReference>
<dbReference type="GO" id="GO:0009252">
    <property type="term" value="P:peptidoglycan biosynthetic process"/>
    <property type="evidence" value="ECO:0007669"/>
    <property type="project" value="UniProtKB-UniRule"/>
</dbReference>
<feature type="active site" evidence="13">
    <location>
        <position position="330"/>
    </location>
</feature>
<dbReference type="Gene3D" id="3.30.470.20">
    <property type="entry name" value="ATP-grasp fold, B domain"/>
    <property type="match status" value="1"/>
</dbReference>
<evidence type="ECO:0000313" key="17">
    <source>
        <dbReference type="EMBL" id="TCL43039.1"/>
    </source>
</evidence>
<gene>
    <name evidence="12" type="primary">ddl</name>
    <name evidence="17" type="ORF">EDD78_107142</name>
</gene>
<evidence type="ECO:0000256" key="10">
    <source>
        <dbReference type="ARBA" id="ARBA00023211"/>
    </source>
</evidence>
<evidence type="ECO:0000256" key="1">
    <source>
        <dbReference type="ARBA" id="ARBA00001936"/>
    </source>
</evidence>
<dbReference type="Proteomes" id="UP000294682">
    <property type="component" value="Unassembled WGS sequence"/>
</dbReference>
<dbReference type="InterPro" id="IPR000291">
    <property type="entry name" value="D-Ala_lig_Van_CS"/>
</dbReference>
<dbReference type="GO" id="GO:0005829">
    <property type="term" value="C:cytosol"/>
    <property type="evidence" value="ECO:0007669"/>
    <property type="project" value="TreeGrafter"/>
</dbReference>
<comment type="subcellular location">
    <subcellularLocation>
        <location evidence="12">Cytoplasm</location>
    </subcellularLocation>
</comment>
<dbReference type="PIRSF" id="PIRSF039102">
    <property type="entry name" value="Ddl/VanB"/>
    <property type="match status" value="1"/>
</dbReference>
<dbReference type="GO" id="GO:0046872">
    <property type="term" value="F:metal ion binding"/>
    <property type="evidence" value="ECO:0007669"/>
    <property type="project" value="UniProtKB-KW"/>
</dbReference>
<keyword evidence="12" id="KW-0963">Cytoplasm</keyword>
<feature type="binding site" evidence="14">
    <location>
        <position position="319"/>
    </location>
    <ligand>
        <name>Mg(2+)</name>
        <dbReference type="ChEBI" id="CHEBI:18420"/>
        <label>2</label>
    </ligand>
</feature>
<dbReference type="InterPro" id="IPR011127">
    <property type="entry name" value="Dala_Dala_lig_N"/>
</dbReference>
<keyword evidence="8 12" id="KW-0133">Cell shape</keyword>
<dbReference type="GO" id="GO:0008360">
    <property type="term" value="P:regulation of cell shape"/>
    <property type="evidence" value="ECO:0007669"/>
    <property type="project" value="UniProtKB-KW"/>
</dbReference>
<evidence type="ECO:0000256" key="15">
    <source>
        <dbReference type="PROSITE-ProRule" id="PRU00409"/>
    </source>
</evidence>
<dbReference type="PROSITE" id="PS50975">
    <property type="entry name" value="ATP_GRASP"/>
    <property type="match status" value="1"/>
</dbReference>
<evidence type="ECO:0000259" key="16">
    <source>
        <dbReference type="PROSITE" id="PS50975"/>
    </source>
</evidence>
<evidence type="ECO:0000256" key="3">
    <source>
        <dbReference type="ARBA" id="ARBA00022598"/>
    </source>
</evidence>
<dbReference type="GO" id="GO:0005524">
    <property type="term" value="F:ATP binding"/>
    <property type="evidence" value="ECO:0007669"/>
    <property type="project" value="UniProtKB-UniRule"/>
</dbReference>
<comment type="similarity">
    <text evidence="2 12">Belongs to the D-alanine--D-alanine ligase family.</text>
</comment>
<keyword evidence="3 12" id="KW-0436">Ligase</keyword>
<dbReference type="AlphaFoldDB" id="A0A9X8Y807"/>
<feature type="active site" evidence="13">
    <location>
        <position position="16"/>
    </location>
</feature>
<dbReference type="NCBIfam" id="NF002528">
    <property type="entry name" value="PRK01966.1-4"/>
    <property type="match status" value="1"/>
</dbReference>
<dbReference type="HAMAP" id="MF_00047">
    <property type="entry name" value="Dala_Dala_lig"/>
    <property type="match status" value="1"/>
</dbReference>
<evidence type="ECO:0000256" key="5">
    <source>
        <dbReference type="ARBA" id="ARBA00022741"/>
    </source>
</evidence>
<evidence type="ECO:0000256" key="13">
    <source>
        <dbReference type="PIRSR" id="PIRSR039102-1"/>
    </source>
</evidence>
<evidence type="ECO:0000313" key="18">
    <source>
        <dbReference type="Proteomes" id="UP000294682"/>
    </source>
</evidence>
<keyword evidence="5 15" id="KW-0547">Nucleotide-binding</keyword>
<dbReference type="InterPro" id="IPR005905">
    <property type="entry name" value="D_ala_D_ala"/>
</dbReference>
<dbReference type="Pfam" id="PF07478">
    <property type="entry name" value="Dala_Dala_lig_C"/>
    <property type="match status" value="1"/>
</dbReference>
<keyword evidence="6 15" id="KW-0067">ATP-binding</keyword>
<dbReference type="GO" id="GO:0008716">
    <property type="term" value="F:D-alanine-D-alanine ligase activity"/>
    <property type="evidence" value="ECO:0007669"/>
    <property type="project" value="UniProtKB-UniRule"/>
</dbReference>
<comment type="cofactor">
    <cofactor evidence="1">
        <name>Mn(2+)</name>
        <dbReference type="ChEBI" id="CHEBI:29035"/>
    </cofactor>
</comment>
<dbReference type="NCBIfam" id="TIGR01205">
    <property type="entry name" value="D_ala_D_alaTIGR"/>
    <property type="match status" value="1"/>
</dbReference>
<evidence type="ECO:0000256" key="7">
    <source>
        <dbReference type="ARBA" id="ARBA00022842"/>
    </source>
</evidence>
<comment type="pathway">
    <text evidence="12">Cell wall biogenesis; peptidoglycan biosynthesis.</text>
</comment>
<proteinExistence type="inferred from homology"/>
<evidence type="ECO:0000256" key="9">
    <source>
        <dbReference type="ARBA" id="ARBA00022984"/>
    </source>
</evidence>
<dbReference type="SUPFAM" id="SSF52440">
    <property type="entry name" value="PreATP-grasp domain"/>
    <property type="match status" value="1"/>
</dbReference>
<comment type="catalytic activity">
    <reaction evidence="12">
        <text>2 D-alanine + ATP = D-alanyl-D-alanine + ADP + phosphate + H(+)</text>
        <dbReference type="Rhea" id="RHEA:11224"/>
        <dbReference type="ChEBI" id="CHEBI:15378"/>
        <dbReference type="ChEBI" id="CHEBI:30616"/>
        <dbReference type="ChEBI" id="CHEBI:43474"/>
        <dbReference type="ChEBI" id="CHEBI:57416"/>
        <dbReference type="ChEBI" id="CHEBI:57822"/>
        <dbReference type="ChEBI" id="CHEBI:456216"/>
        <dbReference type="EC" id="6.3.2.4"/>
    </reaction>
</comment>
<dbReference type="PANTHER" id="PTHR23132">
    <property type="entry name" value="D-ALANINE--D-ALANINE LIGASE"/>
    <property type="match status" value="1"/>
</dbReference>